<dbReference type="Pfam" id="PF03478">
    <property type="entry name" value="Beta-prop_KIB1-4"/>
    <property type="match status" value="1"/>
</dbReference>
<dbReference type="Proteomes" id="UP000030645">
    <property type="component" value="Unassembled WGS sequence"/>
</dbReference>
<evidence type="ECO:0000259" key="2">
    <source>
        <dbReference type="Pfam" id="PF03478"/>
    </source>
</evidence>
<dbReference type="InterPro" id="IPR051304">
    <property type="entry name" value="SCF_F-box_domain"/>
</dbReference>
<dbReference type="AlphaFoldDB" id="W9SMT2"/>
<keyword evidence="4" id="KW-1185">Reference proteome</keyword>
<dbReference type="PANTHER" id="PTHR47123:SF15">
    <property type="entry name" value="F-BOX PROTEIN SKIP23"/>
    <property type="match status" value="1"/>
</dbReference>
<dbReference type="OrthoDB" id="638130at2759"/>
<organism evidence="3 4">
    <name type="scientific">Morus notabilis</name>
    <dbReference type="NCBI Taxonomy" id="981085"/>
    <lineage>
        <taxon>Eukaryota</taxon>
        <taxon>Viridiplantae</taxon>
        <taxon>Streptophyta</taxon>
        <taxon>Embryophyta</taxon>
        <taxon>Tracheophyta</taxon>
        <taxon>Spermatophyta</taxon>
        <taxon>Magnoliopsida</taxon>
        <taxon>eudicotyledons</taxon>
        <taxon>Gunneridae</taxon>
        <taxon>Pentapetalae</taxon>
        <taxon>rosids</taxon>
        <taxon>fabids</taxon>
        <taxon>Rosales</taxon>
        <taxon>Moraceae</taxon>
        <taxon>Moreae</taxon>
        <taxon>Morus</taxon>
    </lineage>
</organism>
<gene>
    <name evidence="3" type="ORF">L484_026599</name>
</gene>
<dbReference type="InterPro" id="IPR001810">
    <property type="entry name" value="F-box_dom"/>
</dbReference>
<evidence type="ECO:0000313" key="3">
    <source>
        <dbReference type="EMBL" id="EXC35277.1"/>
    </source>
</evidence>
<protein>
    <submittedName>
        <fullName evidence="3">F-box protein SKIP23</fullName>
    </submittedName>
</protein>
<evidence type="ECO:0000259" key="1">
    <source>
        <dbReference type="Pfam" id="PF00646"/>
    </source>
</evidence>
<sequence length="362" mass="41485">MKKGCATVAWSELPKDLLETIARRLQTKTDITRFRSVCKSWRSSVPPYQSPFHFPLLLPYFGSFDQPNTFLSLTQTTLLYLHKSPSSSSSTSTSTLTSWGWLIRLGECLDHDHPLHQHYHLINPFSPLRIRPLPRTFPRTLDSSAFRVCEVAKAYSLRFSDRKVCDYKLAFYPNPKCPSLLVVACGTLWRLKLLGHDNKWRVVDDALSQLNYDDVVLHRGKFYAVDDCGRIVLVDPSSLVVKEFVPRMKTRGGHEMRLATSRKGLLLVDKCITCYNKLEFRLYKLEMERKRLVEVKSLDDHILFLGHDYSFSVSASYFGSRCKGNCIVFADPAFRVYSLGDGKVSPIEQHPEYIAIFYPPSG</sequence>
<dbReference type="Pfam" id="PF00646">
    <property type="entry name" value="F-box"/>
    <property type="match status" value="1"/>
</dbReference>
<evidence type="ECO:0000313" key="4">
    <source>
        <dbReference type="Proteomes" id="UP000030645"/>
    </source>
</evidence>
<dbReference type="KEGG" id="mnt:21409247"/>
<reference evidence="4" key="1">
    <citation type="submission" date="2013-01" db="EMBL/GenBank/DDBJ databases">
        <title>Draft Genome Sequence of a Mulberry Tree, Morus notabilis C.K. Schneid.</title>
        <authorList>
            <person name="He N."/>
            <person name="Zhao S."/>
        </authorList>
    </citation>
    <scope>NUCLEOTIDE SEQUENCE</scope>
</reference>
<accession>W9SMT2</accession>
<dbReference type="STRING" id="981085.W9SMT2"/>
<dbReference type="PANTHER" id="PTHR47123">
    <property type="entry name" value="F-BOX PROTEIN SKIP23"/>
    <property type="match status" value="1"/>
</dbReference>
<proteinExistence type="predicted"/>
<dbReference type="Gene3D" id="1.20.1280.50">
    <property type="match status" value="1"/>
</dbReference>
<dbReference type="InterPro" id="IPR036047">
    <property type="entry name" value="F-box-like_dom_sf"/>
</dbReference>
<name>W9SMT2_9ROSA</name>
<feature type="domain" description="F-box" evidence="1">
    <location>
        <begin position="10"/>
        <end position="45"/>
    </location>
</feature>
<feature type="domain" description="KIB1-4 beta-propeller" evidence="2">
    <location>
        <begin position="71"/>
        <end position="337"/>
    </location>
</feature>
<dbReference type="SUPFAM" id="SSF81383">
    <property type="entry name" value="F-box domain"/>
    <property type="match status" value="1"/>
</dbReference>
<dbReference type="eggNOG" id="ENOG502QW71">
    <property type="taxonomic scope" value="Eukaryota"/>
</dbReference>
<dbReference type="EMBL" id="KE346358">
    <property type="protein sequence ID" value="EXC35277.1"/>
    <property type="molecule type" value="Genomic_DNA"/>
</dbReference>
<dbReference type="InterPro" id="IPR005174">
    <property type="entry name" value="KIB1-4_b-propeller"/>
</dbReference>